<gene>
    <name evidence="3" type="ORF">GSOID_T00022104001</name>
</gene>
<evidence type="ECO:0000313" key="3">
    <source>
        <dbReference type="EMBL" id="CBY40129.1"/>
    </source>
</evidence>
<protein>
    <submittedName>
        <fullName evidence="3">Uncharacterized protein</fullName>
    </submittedName>
</protein>
<evidence type="ECO:0000256" key="2">
    <source>
        <dbReference type="SAM" id="SignalP"/>
    </source>
</evidence>
<proteinExistence type="predicted"/>
<feature type="region of interest" description="Disordered" evidence="1">
    <location>
        <begin position="96"/>
        <end position="197"/>
    </location>
</feature>
<accession>E4YXE6</accession>
<feature type="non-terminal residue" evidence="3">
    <location>
        <position position="248"/>
    </location>
</feature>
<sequence>MKRRKFLILFFIGQIIAQNDPFDEEEKVPIFVYNRFSSDPTERGHQQRVILYHKKNDLANAINFNKVLESYRFNQGIVVKDPMKIELVSSKSHIYRRPAKNNNENSNYGSSSSSSLLSNSYSNSQSSYGNQNNYGYYQQQPINTNYNSYSSNNSPNPQNMYQPPLTTRSTTTRKPTTTRTTTTIQPSPLNHFAPKNPKTYKNPFERSVEMSDFCTTNFPTGNVEQKRLCQEILANIPDRIIHLEGQLR</sequence>
<evidence type="ECO:0000256" key="1">
    <source>
        <dbReference type="SAM" id="MobiDB-lite"/>
    </source>
</evidence>
<dbReference type="EMBL" id="FN655785">
    <property type="protein sequence ID" value="CBY40129.1"/>
    <property type="molecule type" value="Genomic_DNA"/>
</dbReference>
<name>E4YXE6_OIKDI</name>
<feature type="chain" id="PRO_5003194241" evidence="2">
    <location>
        <begin position="18"/>
        <end position="248"/>
    </location>
</feature>
<dbReference type="Proteomes" id="UP000011014">
    <property type="component" value="Unassembled WGS sequence"/>
</dbReference>
<dbReference type="AlphaFoldDB" id="E4YXE6"/>
<feature type="compositionally biased region" description="Low complexity" evidence="1">
    <location>
        <begin position="101"/>
        <end position="183"/>
    </location>
</feature>
<reference evidence="3" key="1">
    <citation type="journal article" date="2010" name="Science">
        <title>Plasticity of animal genome architecture unmasked by rapid evolution of a pelagic tunicate.</title>
        <authorList>
            <person name="Denoeud F."/>
            <person name="Henriet S."/>
            <person name="Mungpakdee S."/>
            <person name="Aury J.M."/>
            <person name="Da Silva C."/>
            <person name="Brinkmann H."/>
            <person name="Mikhaleva J."/>
            <person name="Olsen L.C."/>
            <person name="Jubin C."/>
            <person name="Canestro C."/>
            <person name="Bouquet J.M."/>
            <person name="Danks G."/>
            <person name="Poulain J."/>
            <person name="Campsteijn C."/>
            <person name="Adamski M."/>
            <person name="Cross I."/>
            <person name="Yadetie F."/>
            <person name="Muffato M."/>
            <person name="Louis A."/>
            <person name="Butcher S."/>
            <person name="Tsagkogeorga G."/>
            <person name="Konrad A."/>
            <person name="Singh S."/>
            <person name="Jensen M.F."/>
            <person name="Cong E.H."/>
            <person name="Eikeseth-Otteraa H."/>
            <person name="Noel B."/>
            <person name="Anthouard V."/>
            <person name="Porcel B.M."/>
            <person name="Kachouri-Lafond R."/>
            <person name="Nishino A."/>
            <person name="Ugolini M."/>
            <person name="Chourrout P."/>
            <person name="Nishida H."/>
            <person name="Aasland R."/>
            <person name="Huzurbazar S."/>
            <person name="Westhof E."/>
            <person name="Delsuc F."/>
            <person name="Lehrach H."/>
            <person name="Reinhardt R."/>
            <person name="Weissenbach J."/>
            <person name="Roy S.W."/>
            <person name="Artiguenave F."/>
            <person name="Postlethwait J.H."/>
            <person name="Manak J.R."/>
            <person name="Thompson E.M."/>
            <person name="Jaillon O."/>
            <person name="Du Pasquier L."/>
            <person name="Boudinot P."/>
            <person name="Liberles D.A."/>
            <person name="Volff J.N."/>
            <person name="Philippe H."/>
            <person name="Lenhard B."/>
            <person name="Roest Crollius H."/>
            <person name="Wincker P."/>
            <person name="Chourrout D."/>
        </authorList>
    </citation>
    <scope>NUCLEOTIDE SEQUENCE [LARGE SCALE GENOMIC DNA]</scope>
</reference>
<feature type="signal peptide" evidence="2">
    <location>
        <begin position="1"/>
        <end position="17"/>
    </location>
</feature>
<keyword evidence="2" id="KW-0732">Signal</keyword>
<organism evidence="3">
    <name type="scientific">Oikopleura dioica</name>
    <name type="common">Tunicate</name>
    <dbReference type="NCBI Taxonomy" id="34765"/>
    <lineage>
        <taxon>Eukaryota</taxon>
        <taxon>Metazoa</taxon>
        <taxon>Chordata</taxon>
        <taxon>Tunicata</taxon>
        <taxon>Appendicularia</taxon>
        <taxon>Copelata</taxon>
        <taxon>Oikopleuridae</taxon>
        <taxon>Oikopleura</taxon>
    </lineage>
</organism>